<dbReference type="SUPFAM" id="SSF53244">
    <property type="entry name" value="MurD-like peptide ligases, peptide-binding domain"/>
    <property type="match status" value="1"/>
</dbReference>
<dbReference type="PANTHER" id="PTHR11136">
    <property type="entry name" value="FOLYLPOLYGLUTAMATE SYNTHASE-RELATED"/>
    <property type="match status" value="1"/>
</dbReference>
<evidence type="ECO:0000256" key="3">
    <source>
        <dbReference type="ARBA" id="ARBA00022840"/>
    </source>
</evidence>
<dbReference type="Proteomes" id="UP000292052">
    <property type="component" value="Unassembled WGS sequence"/>
</dbReference>
<dbReference type="GO" id="GO:0005739">
    <property type="term" value="C:mitochondrion"/>
    <property type="evidence" value="ECO:0007669"/>
    <property type="project" value="TreeGrafter"/>
</dbReference>
<accession>A0A482VKE3</accession>
<evidence type="ECO:0000256" key="2">
    <source>
        <dbReference type="ARBA" id="ARBA00022741"/>
    </source>
</evidence>
<dbReference type="GO" id="GO:0005524">
    <property type="term" value="F:ATP binding"/>
    <property type="evidence" value="ECO:0007669"/>
    <property type="project" value="UniProtKB-KW"/>
</dbReference>
<dbReference type="OrthoDB" id="5212574at2759"/>
<reference evidence="4 5" key="1">
    <citation type="submission" date="2017-03" db="EMBL/GenBank/DDBJ databases">
        <title>Genome of the blue death feigning beetle - Asbolus verrucosus.</title>
        <authorList>
            <person name="Rider S.D."/>
        </authorList>
    </citation>
    <scope>NUCLEOTIDE SEQUENCE [LARGE SCALE GENOMIC DNA]</scope>
    <source>
        <strain evidence="4">Butters</strain>
        <tissue evidence="4">Head and leg muscle</tissue>
    </source>
</reference>
<protein>
    <submittedName>
        <fullName evidence="4">Uncharacterized protein</fullName>
    </submittedName>
</protein>
<proteinExistence type="predicted"/>
<dbReference type="EMBL" id="QDEB01091039">
    <property type="protein sequence ID" value="RZC33193.1"/>
    <property type="molecule type" value="Genomic_DNA"/>
</dbReference>
<dbReference type="Gene3D" id="3.90.190.20">
    <property type="entry name" value="Mur ligase, C-terminal domain"/>
    <property type="match status" value="1"/>
</dbReference>
<evidence type="ECO:0000313" key="4">
    <source>
        <dbReference type="EMBL" id="RZC33193.1"/>
    </source>
</evidence>
<keyword evidence="1" id="KW-0436">Ligase</keyword>
<comment type="caution">
    <text evidence="4">The sequence shown here is derived from an EMBL/GenBank/DDBJ whole genome shotgun (WGS) entry which is preliminary data.</text>
</comment>
<sequence length="113" mass="12858">MFNVTGNRNAENLLKQLNNCNFDAVLFVTNNAGKCNTSDELLEKCQQHKQLWLKLELQDDNKWKTDICEIFPTVSEAIQFLTNQDKYDLLVTGSIHLIGSVLSILDPDLNEDS</sequence>
<dbReference type="InterPro" id="IPR036615">
    <property type="entry name" value="Mur_ligase_C_dom_sf"/>
</dbReference>
<keyword evidence="5" id="KW-1185">Reference proteome</keyword>
<keyword evidence="2" id="KW-0547">Nucleotide-binding</keyword>
<dbReference type="PANTHER" id="PTHR11136:SF5">
    <property type="entry name" value="FOLYLPOLYGLUTAMATE SYNTHASE, MITOCHONDRIAL"/>
    <property type="match status" value="1"/>
</dbReference>
<dbReference type="GO" id="GO:0004326">
    <property type="term" value="F:tetrahydrofolylpolyglutamate synthase activity"/>
    <property type="evidence" value="ECO:0007669"/>
    <property type="project" value="InterPro"/>
</dbReference>
<evidence type="ECO:0000313" key="5">
    <source>
        <dbReference type="Proteomes" id="UP000292052"/>
    </source>
</evidence>
<organism evidence="4 5">
    <name type="scientific">Asbolus verrucosus</name>
    <name type="common">Desert ironclad beetle</name>
    <dbReference type="NCBI Taxonomy" id="1661398"/>
    <lineage>
        <taxon>Eukaryota</taxon>
        <taxon>Metazoa</taxon>
        <taxon>Ecdysozoa</taxon>
        <taxon>Arthropoda</taxon>
        <taxon>Hexapoda</taxon>
        <taxon>Insecta</taxon>
        <taxon>Pterygota</taxon>
        <taxon>Neoptera</taxon>
        <taxon>Endopterygota</taxon>
        <taxon>Coleoptera</taxon>
        <taxon>Polyphaga</taxon>
        <taxon>Cucujiformia</taxon>
        <taxon>Tenebrionidae</taxon>
        <taxon>Pimeliinae</taxon>
        <taxon>Asbolus</taxon>
    </lineage>
</organism>
<dbReference type="GO" id="GO:0005829">
    <property type="term" value="C:cytosol"/>
    <property type="evidence" value="ECO:0007669"/>
    <property type="project" value="TreeGrafter"/>
</dbReference>
<dbReference type="STRING" id="1661398.A0A482VKE3"/>
<dbReference type="AlphaFoldDB" id="A0A482VKE3"/>
<dbReference type="InterPro" id="IPR001645">
    <property type="entry name" value="Folylpolyglutamate_synth"/>
</dbReference>
<name>A0A482VKE3_ASBVE</name>
<gene>
    <name evidence="4" type="ORF">BDFB_008038</name>
</gene>
<evidence type="ECO:0000256" key="1">
    <source>
        <dbReference type="ARBA" id="ARBA00022598"/>
    </source>
</evidence>
<keyword evidence="3" id="KW-0067">ATP-binding</keyword>